<feature type="domain" description="Transcriptional regulator HTH-type FeoC" evidence="1">
    <location>
        <begin position="2"/>
        <end position="52"/>
    </location>
</feature>
<keyword evidence="4" id="KW-1185">Reference proteome</keyword>
<sequence>MILDELYQYIAAQGMVSRRDLAKHFGMSDDGADAMLNVWIKKGKISRLVDTNQANHITRVRYTVTQKEGLSLTVTM</sequence>
<dbReference type="Proteomes" id="UP000029994">
    <property type="component" value="Unassembled WGS sequence"/>
</dbReference>
<dbReference type="InterPro" id="IPR015102">
    <property type="entry name" value="Tscrpt_reg_HTH_FeoC"/>
</dbReference>
<gene>
    <name evidence="3" type="ORF">EA26_05120</name>
    <name evidence="2" type="ORF">RZY48_002435</name>
</gene>
<evidence type="ECO:0000313" key="4">
    <source>
        <dbReference type="Proteomes" id="UP000029994"/>
    </source>
</evidence>
<dbReference type="InterPro" id="IPR036390">
    <property type="entry name" value="WH_DNA-bd_sf"/>
</dbReference>
<dbReference type="SUPFAM" id="SSF46785">
    <property type="entry name" value="Winged helix' DNA-binding domain"/>
    <property type="match status" value="1"/>
</dbReference>
<dbReference type="eggNOG" id="ENOG5033AHD">
    <property type="taxonomic scope" value="Bacteria"/>
</dbReference>
<dbReference type="EMBL" id="ABNSCA010000005">
    <property type="protein sequence ID" value="ELN6933017.1"/>
    <property type="molecule type" value="Genomic_DNA"/>
</dbReference>
<proteinExistence type="predicted"/>
<dbReference type="EMBL" id="JMCG01000001">
    <property type="protein sequence ID" value="KGK10713.1"/>
    <property type="molecule type" value="Genomic_DNA"/>
</dbReference>
<name>A0A099LR54_9VIBR</name>
<comment type="caution">
    <text evidence="3">The sequence shown here is derived from an EMBL/GenBank/DDBJ whole genome shotgun (WGS) entry which is preliminary data.</text>
</comment>
<protein>
    <submittedName>
        <fullName evidence="3">Iron transporter FeoC</fullName>
    </submittedName>
</protein>
<organism evidence="3 4">
    <name type="scientific">Vibrio navarrensis</name>
    <dbReference type="NCBI Taxonomy" id="29495"/>
    <lineage>
        <taxon>Bacteria</taxon>
        <taxon>Pseudomonadati</taxon>
        <taxon>Pseudomonadota</taxon>
        <taxon>Gammaproteobacteria</taxon>
        <taxon>Vibrionales</taxon>
        <taxon>Vibrionaceae</taxon>
        <taxon>Vibrio</taxon>
    </lineage>
</organism>
<dbReference type="STRING" id="29495.EA26_05120"/>
<reference evidence="2" key="2">
    <citation type="submission" date="2023-10" db="EMBL/GenBank/DDBJ databases">
        <authorList>
            <consortium name="PulseNet: The National Subtyping Network for Foodborne Disease Surveillance"/>
        </authorList>
    </citation>
    <scope>NUCLEOTIDE SEQUENCE</scope>
    <source>
        <strain evidence="2">PNUSAV004886</strain>
    </source>
</reference>
<dbReference type="Pfam" id="PF09012">
    <property type="entry name" value="FeoC"/>
    <property type="match status" value="1"/>
</dbReference>
<evidence type="ECO:0000313" key="3">
    <source>
        <dbReference type="EMBL" id="KGK10713.1"/>
    </source>
</evidence>
<dbReference type="RefSeq" id="WP_039424842.1">
    <property type="nucleotide sequence ID" value="NZ_CP046791.1"/>
</dbReference>
<dbReference type="InterPro" id="IPR036388">
    <property type="entry name" value="WH-like_DNA-bd_sf"/>
</dbReference>
<dbReference type="GeneID" id="43682579"/>
<dbReference type="AlphaFoldDB" id="A0A099LR54"/>
<dbReference type="Proteomes" id="UP001253463">
    <property type="component" value="Unassembled WGS sequence"/>
</dbReference>
<accession>A0A099LR54</accession>
<reference evidence="3 4" key="1">
    <citation type="submission" date="2014-04" db="EMBL/GenBank/DDBJ databases">
        <title>Genome sequencing of Vibrio navarrensis strains.</title>
        <authorList>
            <person name="Gladney L.M."/>
            <person name="Katz L.S."/>
            <person name="Marino-Ramirez L."/>
            <person name="Jordan I.K."/>
        </authorList>
    </citation>
    <scope>NUCLEOTIDE SEQUENCE [LARGE SCALE GENOMIC DNA]</scope>
    <source>
        <strain evidence="3 4">ATCC 51183</strain>
    </source>
</reference>
<evidence type="ECO:0000313" key="2">
    <source>
        <dbReference type="EMBL" id="ELN6933017.1"/>
    </source>
</evidence>
<evidence type="ECO:0000259" key="1">
    <source>
        <dbReference type="Pfam" id="PF09012"/>
    </source>
</evidence>
<dbReference type="Gene3D" id="1.10.10.10">
    <property type="entry name" value="Winged helix-like DNA-binding domain superfamily/Winged helix DNA-binding domain"/>
    <property type="match status" value="1"/>
</dbReference>